<sequence>MPAEAEQVVAPTLYLVSCVGKKYGHAMPAKDLYASEWFLRARRYVEARGGKWFILSAQFGLVAPEQHIEPYERTLNKMAIAERRAWAQLVQSQMDVALPTSGQCVMLAGRRYREFLMDYLNQRFATGVPMEGLAIGQQLRWLATH</sequence>
<accession>A0A6J5JL62</accession>
<proteinExistence type="predicted"/>
<evidence type="ECO:0000313" key="2">
    <source>
        <dbReference type="EMBL" id="CAB3972604.1"/>
    </source>
</evidence>
<dbReference type="AlphaFoldDB" id="A0A6J5JL62"/>
<dbReference type="InterPro" id="IPR049251">
    <property type="entry name" value="DUF6884"/>
</dbReference>
<reference evidence="2 3" key="1">
    <citation type="submission" date="2020-04" db="EMBL/GenBank/DDBJ databases">
        <authorList>
            <person name="Depoorter E."/>
        </authorList>
    </citation>
    <scope>NUCLEOTIDE SEQUENCE [LARGE SCALE GENOMIC DNA]</scope>
    <source>
        <strain evidence="2 3">BCC0217</strain>
    </source>
</reference>
<protein>
    <recommendedName>
        <fullName evidence="1">DUF6884 domain-containing protein</fullName>
    </recommendedName>
</protein>
<dbReference type="Pfam" id="PF21818">
    <property type="entry name" value="DUF6884"/>
    <property type="match status" value="1"/>
</dbReference>
<evidence type="ECO:0000313" key="3">
    <source>
        <dbReference type="Proteomes" id="UP000494301"/>
    </source>
</evidence>
<name>A0A6J5JL62_9BURK</name>
<dbReference type="RefSeq" id="WP_236027688.1">
    <property type="nucleotide sequence ID" value="NZ_CABWIL020000034.1"/>
</dbReference>
<evidence type="ECO:0000259" key="1">
    <source>
        <dbReference type="Pfam" id="PF21818"/>
    </source>
</evidence>
<gene>
    <name evidence="2" type="ORF">BLA3211_07052</name>
</gene>
<dbReference type="EMBL" id="CABWIL020000034">
    <property type="protein sequence ID" value="CAB3972604.1"/>
    <property type="molecule type" value="Genomic_DNA"/>
</dbReference>
<feature type="domain" description="DUF6884" evidence="1">
    <location>
        <begin position="14"/>
        <end position="143"/>
    </location>
</feature>
<organism evidence="2 3">
    <name type="scientific">Burkholderia aenigmatica</name>
    <dbReference type="NCBI Taxonomy" id="2015348"/>
    <lineage>
        <taxon>Bacteria</taxon>
        <taxon>Pseudomonadati</taxon>
        <taxon>Pseudomonadota</taxon>
        <taxon>Betaproteobacteria</taxon>
        <taxon>Burkholderiales</taxon>
        <taxon>Burkholderiaceae</taxon>
        <taxon>Burkholderia</taxon>
        <taxon>Burkholderia cepacia complex</taxon>
    </lineage>
</organism>
<dbReference type="Proteomes" id="UP000494301">
    <property type="component" value="Unassembled WGS sequence"/>
</dbReference>